<comment type="caution">
    <text evidence="2">The sequence shown here is derived from an EMBL/GenBank/DDBJ whole genome shotgun (WGS) entry which is preliminary data.</text>
</comment>
<keyword evidence="3" id="KW-1185">Reference proteome</keyword>
<accession>A0A9Q3KCY3</accession>
<gene>
    <name evidence="2" type="ORF">O181_118813</name>
</gene>
<dbReference type="OrthoDB" id="3362128at2759"/>
<sequence length="102" mass="12088">MIWGAFYGSSQSTIAFLNGRMNATELVRQVYRPSLRPFVEHMDQAPWIRGRQHLLLMEDNAPIHTAMWSRQWREQNGLANLEWPPHLPDLNQIENIWKMMKS</sequence>
<name>A0A9Q3KCY3_9BASI</name>
<dbReference type="Pfam" id="PF13358">
    <property type="entry name" value="DDE_3"/>
    <property type="match status" value="1"/>
</dbReference>
<dbReference type="GO" id="GO:0003676">
    <property type="term" value="F:nucleic acid binding"/>
    <property type="evidence" value="ECO:0007669"/>
    <property type="project" value="InterPro"/>
</dbReference>
<organism evidence="2 3">
    <name type="scientific">Austropuccinia psidii MF-1</name>
    <dbReference type="NCBI Taxonomy" id="1389203"/>
    <lineage>
        <taxon>Eukaryota</taxon>
        <taxon>Fungi</taxon>
        <taxon>Dikarya</taxon>
        <taxon>Basidiomycota</taxon>
        <taxon>Pucciniomycotina</taxon>
        <taxon>Pucciniomycetes</taxon>
        <taxon>Pucciniales</taxon>
        <taxon>Sphaerophragmiaceae</taxon>
        <taxon>Austropuccinia</taxon>
    </lineage>
</organism>
<evidence type="ECO:0000313" key="2">
    <source>
        <dbReference type="EMBL" id="MBW0579098.1"/>
    </source>
</evidence>
<dbReference type="Gene3D" id="3.30.420.10">
    <property type="entry name" value="Ribonuclease H-like superfamily/Ribonuclease H"/>
    <property type="match status" value="1"/>
</dbReference>
<dbReference type="AlphaFoldDB" id="A0A9Q3KCY3"/>
<evidence type="ECO:0000313" key="3">
    <source>
        <dbReference type="Proteomes" id="UP000765509"/>
    </source>
</evidence>
<dbReference type="InterPro" id="IPR038717">
    <property type="entry name" value="Tc1-like_DDE_dom"/>
</dbReference>
<protein>
    <recommendedName>
        <fullName evidence="1">Tc1-like transposase DDE domain-containing protein</fullName>
    </recommendedName>
</protein>
<dbReference type="EMBL" id="AVOT02104265">
    <property type="protein sequence ID" value="MBW0579098.1"/>
    <property type="molecule type" value="Genomic_DNA"/>
</dbReference>
<proteinExistence type="predicted"/>
<dbReference type="InterPro" id="IPR036397">
    <property type="entry name" value="RNaseH_sf"/>
</dbReference>
<feature type="domain" description="Tc1-like transposase DDE" evidence="1">
    <location>
        <begin position="38"/>
        <end position="101"/>
    </location>
</feature>
<evidence type="ECO:0000259" key="1">
    <source>
        <dbReference type="Pfam" id="PF13358"/>
    </source>
</evidence>
<dbReference type="Proteomes" id="UP000765509">
    <property type="component" value="Unassembled WGS sequence"/>
</dbReference>
<reference evidence="2" key="1">
    <citation type="submission" date="2021-03" db="EMBL/GenBank/DDBJ databases">
        <title>Draft genome sequence of rust myrtle Austropuccinia psidii MF-1, a brazilian biotype.</title>
        <authorList>
            <person name="Quecine M.C."/>
            <person name="Pachon D.M.R."/>
            <person name="Bonatelli M.L."/>
            <person name="Correr F.H."/>
            <person name="Franceschini L.M."/>
            <person name="Leite T.F."/>
            <person name="Margarido G.R.A."/>
            <person name="Almeida C.A."/>
            <person name="Ferrarezi J.A."/>
            <person name="Labate C.A."/>
        </authorList>
    </citation>
    <scope>NUCLEOTIDE SEQUENCE</scope>
    <source>
        <strain evidence="2">MF-1</strain>
    </source>
</reference>